<evidence type="ECO:0000256" key="1">
    <source>
        <dbReference type="ARBA" id="ARBA00004123"/>
    </source>
</evidence>
<dbReference type="GO" id="GO:0005737">
    <property type="term" value="C:cytoplasm"/>
    <property type="evidence" value="ECO:0007669"/>
    <property type="project" value="UniProtKB-SubCell"/>
</dbReference>
<accession>A0A1I8F749</accession>
<dbReference type="SUPFAM" id="SSF50044">
    <property type="entry name" value="SH3-domain"/>
    <property type="match status" value="1"/>
</dbReference>
<dbReference type="InterPro" id="IPR036028">
    <property type="entry name" value="SH3-like_dom_sf"/>
</dbReference>
<evidence type="ECO:0000313" key="7">
    <source>
        <dbReference type="WBParaSite" id="maker-unitig_21737-snap-gene-0.2-mRNA-1"/>
    </source>
</evidence>
<dbReference type="Gene3D" id="3.40.50.300">
    <property type="entry name" value="P-loop containing nucleotide triphosphate hydrolases"/>
    <property type="match status" value="1"/>
</dbReference>
<feature type="compositionally biased region" description="Basic and acidic residues" evidence="5">
    <location>
        <begin position="639"/>
        <end position="649"/>
    </location>
</feature>
<dbReference type="PANTHER" id="PTHR21213">
    <property type="entry name" value="GEO09665P1-RELATED"/>
    <property type="match status" value="1"/>
</dbReference>
<evidence type="ECO:0000256" key="3">
    <source>
        <dbReference type="ARBA" id="ARBA00022490"/>
    </source>
</evidence>
<dbReference type="Gene3D" id="3.10.450.10">
    <property type="match status" value="1"/>
</dbReference>
<organism evidence="6 7">
    <name type="scientific">Macrostomum lignano</name>
    <dbReference type="NCBI Taxonomy" id="282301"/>
    <lineage>
        <taxon>Eukaryota</taxon>
        <taxon>Metazoa</taxon>
        <taxon>Spiralia</taxon>
        <taxon>Lophotrochozoa</taxon>
        <taxon>Platyhelminthes</taxon>
        <taxon>Rhabditophora</taxon>
        <taxon>Macrostomorpha</taxon>
        <taxon>Macrostomida</taxon>
        <taxon>Macrostomidae</taxon>
        <taxon>Macrostomum</taxon>
    </lineage>
</organism>
<dbReference type="InterPro" id="IPR027417">
    <property type="entry name" value="P-loop_NTPase"/>
</dbReference>
<feature type="region of interest" description="Disordered" evidence="5">
    <location>
        <begin position="143"/>
        <end position="165"/>
    </location>
</feature>
<dbReference type="AlphaFoldDB" id="A0A1I8F749"/>
<keyword evidence="4" id="KW-0539">Nucleus</keyword>
<dbReference type="InterPro" id="IPR045230">
    <property type="entry name" value="MBS1/2-like"/>
</dbReference>
<dbReference type="PANTHER" id="PTHR21213:SF0">
    <property type="entry name" value="ZINC FINGER PROTEIN 706"/>
    <property type="match status" value="1"/>
</dbReference>
<dbReference type="InterPro" id="IPR026939">
    <property type="entry name" value="ZNF706/At2g23090_sf"/>
</dbReference>
<comment type="subcellular location">
    <subcellularLocation>
        <location evidence="2">Cytoplasm</location>
    </subcellularLocation>
    <subcellularLocation>
        <location evidence="1">Nucleus</location>
    </subcellularLocation>
</comment>
<keyword evidence="6" id="KW-1185">Reference proteome</keyword>
<feature type="region of interest" description="Disordered" evidence="5">
    <location>
        <begin position="620"/>
        <end position="649"/>
    </location>
</feature>
<evidence type="ECO:0000256" key="5">
    <source>
        <dbReference type="SAM" id="MobiDB-lite"/>
    </source>
</evidence>
<dbReference type="Proteomes" id="UP000095280">
    <property type="component" value="Unplaced"/>
</dbReference>
<protein>
    <submittedName>
        <fullName evidence="7">HIG1 domain-containing protein</fullName>
    </submittedName>
</protein>
<proteinExistence type="predicted"/>
<keyword evidence="3" id="KW-0963">Cytoplasm</keyword>
<dbReference type="GO" id="GO:0005634">
    <property type="term" value="C:nucleus"/>
    <property type="evidence" value="ECO:0007669"/>
    <property type="project" value="UniProtKB-SubCell"/>
</dbReference>
<dbReference type="Gene3D" id="4.10.1050.10">
    <property type="entry name" value="At2g23090-like"/>
    <property type="match status" value="1"/>
</dbReference>
<feature type="compositionally biased region" description="Low complexity" evidence="5">
    <location>
        <begin position="156"/>
        <end position="165"/>
    </location>
</feature>
<evidence type="ECO:0000313" key="6">
    <source>
        <dbReference type="Proteomes" id="UP000095280"/>
    </source>
</evidence>
<dbReference type="WBParaSite" id="maker-unitig_21737-snap-gene-0.2-mRNA-1">
    <property type="protein sequence ID" value="maker-unitig_21737-snap-gene-0.2-mRNA-1"/>
    <property type="gene ID" value="maker-unitig_21737-snap-gene-0.2"/>
</dbReference>
<sequence>AYDYCAGHPARTKAVTNWYSIAQAAIAQALIQCHVLVAGQDPMTAIRMLTTARATHPRQQLEALGGQQRRTAAVGVSPATVRVLFNYNPADDGLIPCKRLDSLVNREDGDWWQAIRRATPGGEPVWCPARICCFGGIKAAAASNNSRQQQGRRSSVKSTASSATSSLHLRQRRIELRLRPAAAAAAVLRRARPILSRPAGRPNWFAVCALPAASADRPSGVGRRELARQLVGTDREHFALPVLVSTRSQQRPEPFVSLTAAQIRALAEAGRLAEQWTEDGGNETWALPVDSLTKLLRDGRVPVCVPHGPPPHCLLACALRRFELSLSTLKPPPLDRDQGAASACSSREDSLYDTGRQLTLSELEAMVIEGPAHGVGMRPPDRLYLAVKPPAMSSEDSPAPVSSVGPEVDALSMKAALSSAPTTGHYMAGMTAVAWLCRNAYFKSALLPQGLVGTAAVFTAGYLLDVYWNNELKMRAAYVADFKRTHPELYPETRRLRWGEVSNKLGALLTAVTVAVFVSSCLANAHNAILGGWSQMKQSDMDSDVFRECLDAAAAEYNARLASSDGDSSVKATVGRVSQAQQQVASMTVPGCDSCEDRSCEFVVWYRAWMPERAKVLSPIAEPDRDGRGHQKIQSQQKKNAEKSRNEKALTRRRQLRKLWVYTCTVCKAQIGDIKTYKMHFEAKHPKMELPADLKDVE</sequence>
<evidence type="ECO:0000256" key="2">
    <source>
        <dbReference type="ARBA" id="ARBA00004496"/>
    </source>
</evidence>
<dbReference type="SUPFAM" id="SSF118359">
    <property type="entry name" value="Expressed protein At2g23090/F21P24.15"/>
    <property type="match status" value="1"/>
</dbReference>
<reference evidence="7" key="1">
    <citation type="submission" date="2016-11" db="UniProtKB">
        <authorList>
            <consortium name="WormBaseParasite"/>
        </authorList>
    </citation>
    <scope>IDENTIFICATION</scope>
</reference>
<evidence type="ECO:0000256" key="4">
    <source>
        <dbReference type="ARBA" id="ARBA00023242"/>
    </source>
</evidence>
<name>A0A1I8F749_9PLAT</name>